<evidence type="ECO:0000313" key="6">
    <source>
        <dbReference type="EMBL" id="PGH06375.1"/>
    </source>
</evidence>
<keyword evidence="3" id="KW-0812">Transmembrane</keyword>
<evidence type="ECO:0000256" key="2">
    <source>
        <dbReference type="SAM" id="MobiDB-lite"/>
    </source>
</evidence>
<keyword evidence="3" id="KW-0472">Membrane</keyword>
<feature type="signal peptide" evidence="4">
    <location>
        <begin position="1"/>
        <end position="21"/>
    </location>
</feature>
<feature type="compositionally biased region" description="Gly residues" evidence="2">
    <location>
        <begin position="155"/>
        <end position="175"/>
    </location>
</feature>
<dbReference type="EMBL" id="PDNC01000022">
    <property type="protein sequence ID" value="PGH06375.1"/>
    <property type="molecule type" value="Genomic_DNA"/>
</dbReference>
<dbReference type="InterPro" id="IPR018466">
    <property type="entry name" value="Kre9/Knh1-like_N"/>
</dbReference>
<feature type="region of interest" description="Disordered" evidence="2">
    <location>
        <begin position="143"/>
        <end position="187"/>
    </location>
</feature>
<sequence>MFPPLSLVALVLALASTPVAGFSKRADTSKIIRPQSGDGITTGTDLDIRWQTASSEDSVSIELRKGFPHNLTTVHTITNNTPNNGSYFWRSRDDNFLRALTAKTLPNAPSSGCDYLLAIREGQPIVYSDYFTILNLNDDGLDPNLPCPGKPPPNSGGGGGGAGNGTDGNGGGGPGSQNNAGGSKSNDGQGVTTAMLGGAVGGAAVGLLVVFATVLLLGRQRNWFINEGEIQRLVEQKFSELKPILAPIQPPPEPQLAGPYEFSGEPHAHQLPVLPAEK</sequence>
<keyword evidence="1 4" id="KW-0732">Signal</keyword>
<keyword evidence="3" id="KW-1133">Transmembrane helix</keyword>
<feature type="transmembrane region" description="Helical" evidence="3">
    <location>
        <begin position="194"/>
        <end position="217"/>
    </location>
</feature>
<feature type="region of interest" description="Disordered" evidence="2">
    <location>
        <begin position="247"/>
        <end position="278"/>
    </location>
</feature>
<dbReference type="Pfam" id="PF10342">
    <property type="entry name" value="Kre9_KNH"/>
    <property type="match status" value="1"/>
</dbReference>
<feature type="compositionally biased region" description="Pro residues" evidence="2">
    <location>
        <begin position="145"/>
        <end position="154"/>
    </location>
</feature>
<organism evidence="6 7">
    <name type="scientific">Blastomyces parvus</name>
    <dbReference type="NCBI Taxonomy" id="2060905"/>
    <lineage>
        <taxon>Eukaryota</taxon>
        <taxon>Fungi</taxon>
        <taxon>Dikarya</taxon>
        <taxon>Ascomycota</taxon>
        <taxon>Pezizomycotina</taxon>
        <taxon>Eurotiomycetes</taxon>
        <taxon>Eurotiomycetidae</taxon>
        <taxon>Onygenales</taxon>
        <taxon>Ajellomycetaceae</taxon>
        <taxon>Blastomyces</taxon>
    </lineage>
</organism>
<dbReference type="OrthoDB" id="4188296at2759"/>
<name>A0A2B7XBN4_9EURO</name>
<protein>
    <recommendedName>
        <fullName evidence="5">Yeast cell wall synthesis Kre9/Knh1-like N-terminal domain-containing protein</fullName>
    </recommendedName>
</protein>
<feature type="domain" description="Yeast cell wall synthesis Kre9/Knh1-like N-terminal" evidence="5">
    <location>
        <begin position="34"/>
        <end position="93"/>
    </location>
</feature>
<gene>
    <name evidence="6" type="ORF">GX51_02386</name>
</gene>
<evidence type="ECO:0000256" key="4">
    <source>
        <dbReference type="SAM" id="SignalP"/>
    </source>
</evidence>
<evidence type="ECO:0000259" key="5">
    <source>
        <dbReference type="Pfam" id="PF10342"/>
    </source>
</evidence>
<evidence type="ECO:0000256" key="1">
    <source>
        <dbReference type="ARBA" id="ARBA00022729"/>
    </source>
</evidence>
<evidence type="ECO:0000313" key="7">
    <source>
        <dbReference type="Proteomes" id="UP000224080"/>
    </source>
</evidence>
<dbReference type="Proteomes" id="UP000224080">
    <property type="component" value="Unassembled WGS sequence"/>
</dbReference>
<comment type="caution">
    <text evidence="6">The sequence shown here is derived from an EMBL/GenBank/DDBJ whole genome shotgun (WGS) entry which is preliminary data.</text>
</comment>
<evidence type="ECO:0000256" key="3">
    <source>
        <dbReference type="SAM" id="Phobius"/>
    </source>
</evidence>
<reference evidence="6 7" key="1">
    <citation type="submission" date="2017-10" db="EMBL/GenBank/DDBJ databases">
        <title>Comparative genomics in systemic dimorphic fungi from Ajellomycetaceae.</title>
        <authorList>
            <person name="Munoz J.F."/>
            <person name="Mcewen J.G."/>
            <person name="Clay O.K."/>
            <person name="Cuomo C.A."/>
        </authorList>
    </citation>
    <scope>NUCLEOTIDE SEQUENCE [LARGE SCALE GENOMIC DNA]</scope>
    <source>
        <strain evidence="6 7">UAMH130</strain>
    </source>
</reference>
<proteinExistence type="predicted"/>
<feature type="chain" id="PRO_5012089518" description="Yeast cell wall synthesis Kre9/Knh1-like N-terminal domain-containing protein" evidence="4">
    <location>
        <begin position="22"/>
        <end position="278"/>
    </location>
</feature>
<keyword evidence="7" id="KW-1185">Reference proteome</keyword>
<dbReference type="AlphaFoldDB" id="A0A2B7XBN4"/>
<accession>A0A2B7XBN4</accession>